<evidence type="ECO:0000313" key="2">
    <source>
        <dbReference type="Proteomes" id="UP000255024"/>
    </source>
</evidence>
<proteinExistence type="predicted"/>
<dbReference type="Pfam" id="PF14253">
    <property type="entry name" value="AbiH"/>
    <property type="match status" value="1"/>
</dbReference>
<name>A0A378RMW6_MYROD</name>
<evidence type="ECO:0008006" key="3">
    <source>
        <dbReference type="Google" id="ProtNLM"/>
    </source>
</evidence>
<reference evidence="1 2" key="1">
    <citation type="submission" date="2018-06" db="EMBL/GenBank/DDBJ databases">
        <authorList>
            <consortium name="Pathogen Informatics"/>
            <person name="Doyle S."/>
        </authorList>
    </citation>
    <scope>NUCLEOTIDE SEQUENCE [LARGE SCALE GENOMIC DNA]</scope>
    <source>
        <strain evidence="1 2">NCTC11179</strain>
    </source>
</reference>
<protein>
    <recommendedName>
        <fullName evidence="3">Bacteriophage abortive infection AbiH</fullName>
    </recommendedName>
</protein>
<organism evidence="1 2">
    <name type="scientific">Myroides odoratus</name>
    <name type="common">Flavobacterium odoratum</name>
    <dbReference type="NCBI Taxonomy" id="256"/>
    <lineage>
        <taxon>Bacteria</taxon>
        <taxon>Pseudomonadati</taxon>
        <taxon>Bacteroidota</taxon>
        <taxon>Flavobacteriia</taxon>
        <taxon>Flavobacteriales</taxon>
        <taxon>Flavobacteriaceae</taxon>
        <taxon>Myroides</taxon>
    </lineage>
</organism>
<dbReference type="AlphaFoldDB" id="A0A378RMW6"/>
<accession>A0A378RMW6</accession>
<gene>
    <name evidence="1" type="ORF">NCTC11179_01867</name>
</gene>
<sequence>MKYFKGTFKPPKRIIKQKASFFKQLNTIEEIFIFGHSLSKADLPYFKELDKHINTHVKWTVSYYNNEEYNRHEETLNSMGISSTAINFVKLDNLKINN</sequence>
<dbReference type="EMBL" id="UGQL01000001">
    <property type="protein sequence ID" value="STZ28325.1"/>
    <property type="molecule type" value="Genomic_DNA"/>
</dbReference>
<keyword evidence="2" id="KW-1185">Reference proteome</keyword>
<dbReference type="InterPro" id="IPR025935">
    <property type="entry name" value="AbiH"/>
</dbReference>
<dbReference type="Proteomes" id="UP000255024">
    <property type="component" value="Unassembled WGS sequence"/>
</dbReference>
<evidence type="ECO:0000313" key="1">
    <source>
        <dbReference type="EMBL" id="STZ28325.1"/>
    </source>
</evidence>